<evidence type="ECO:0000256" key="1">
    <source>
        <dbReference type="ARBA" id="ARBA00000085"/>
    </source>
</evidence>
<dbReference type="Proteomes" id="UP000074310">
    <property type="component" value="Unassembled WGS sequence"/>
</dbReference>
<evidence type="ECO:0000313" key="10">
    <source>
        <dbReference type="Proteomes" id="UP000074310"/>
    </source>
</evidence>
<dbReference type="InterPro" id="IPR011495">
    <property type="entry name" value="Sig_transdc_His_kin_sub2_dim/P"/>
</dbReference>
<dbReference type="InterPro" id="IPR003594">
    <property type="entry name" value="HATPase_dom"/>
</dbReference>
<dbReference type="InterPro" id="IPR036890">
    <property type="entry name" value="HATPase_C_sf"/>
</dbReference>
<comment type="caution">
    <text evidence="9">The sequence shown here is derived from an EMBL/GenBank/DDBJ whole genome shotgun (WGS) entry which is preliminary data.</text>
</comment>
<dbReference type="GO" id="GO:0004673">
    <property type="term" value="F:protein histidine kinase activity"/>
    <property type="evidence" value="ECO:0007669"/>
    <property type="project" value="UniProtKB-EC"/>
</dbReference>
<evidence type="ECO:0000256" key="5">
    <source>
        <dbReference type="ARBA" id="ARBA00022741"/>
    </source>
</evidence>
<keyword evidence="4" id="KW-0808">Transferase</keyword>
<organism evidence="9 10">
    <name type="scientific">Sphingomonas endophytica</name>
    <dbReference type="NCBI Taxonomy" id="869719"/>
    <lineage>
        <taxon>Bacteria</taxon>
        <taxon>Pseudomonadati</taxon>
        <taxon>Pseudomonadota</taxon>
        <taxon>Alphaproteobacteria</taxon>
        <taxon>Sphingomonadales</taxon>
        <taxon>Sphingomonadaceae</taxon>
        <taxon>Sphingomonas</taxon>
    </lineage>
</organism>
<keyword evidence="6" id="KW-0418">Kinase</keyword>
<dbReference type="EC" id="2.7.13.3" evidence="2"/>
<feature type="domain" description="Histidine kinase" evidence="8">
    <location>
        <begin position="17"/>
        <end position="207"/>
    </location>
</feature>
<keyword evidence="3" id="KW-0597">Phosphoprotein</keyword>
<dbReference type="Pfam" id="PF13581">
    <property type="entry name" value="HATPase_c_2"/>
    <property type="match status" value="1"/>
</dbReference>
<dbReference type="InterPro" id="IPR005467">
    <property type="entry name" value="His_kinase_dom"/>
</dbReference>
<evidence type="ECO:0000313" key="9">
    <source>
        <dbReference type="EMBL" id="KTT71688.1"/>
    </source>
</evidence>
<dbReference type="PATRIC" id="fig|869719.3.peg.1862"/>
<keyword evidence="10" id="KW-1185">Reference proteome</keyword>
<evidence type="ECO:0000256" key="2">
    <source>
        <dbReference type="ARBA" id="ARBA00012438"/>
    </source>
</evidence>
<evidence type="ECO:0000259" key="8">
    <source>
        <dbReference type="PROSITE" id="PS50109"/>
    </source>
</evidence>
<reference evidence="9 10" key="1">
    <citation type="journal article" date="2016" name="Front. Microbiol.">
        <title>Genomic Resource of Rice Seed Associated Bacteria.</title>
        <authorList>
            <person name="Midha S."/>
            <person name="Bansal K."/>
            <person name="Sharma S."/>
            <person name="Kumar N."/>
            <person name="Patil P.P."/>
            <person name="Chaudhry V."/>
            <person name="Patil P.B."/>
        </authorList>
    </citation>
    <scope>NUCLEOTIDE SEQUENCE [LARGE SCALE GENOMIC DNA]</scope>
    <source>
        <strain evidence="9 10">NS334</strain>
    </source>
</reference>
<dbReference type="SMART" id="SM00387">
    <property type="entry name" value="HATPase_c"/>
    <property type="match status" value="1"/>
</dbReference>
<dbReference type="RefSeq" id="WP_083500391.1">
    <property type="nucleotide sequence ID" value="NZ_LDTB01000036.1"/>
</dbReference>
<proteinExistence type="predicted"/>
<dbReference type="SUPFAM" id="SSF55874">
    <property type="entry name" value="ATPase domain of HSP90 chaperone/DNA topoisomerase II/histidine kinase"/>
    <property type="match status" value="1"/>
</dbReference>
<comment type="catalytic activity">
    <reaction evidence="1">
        <text>ATP + protein L-histidine = ADP + protein N-phospho-L-histidine.</text>
        <dbReference type="EC" id="2.7.13.3"/>
    </reaction>
</comment>
<dbReference type="OrthoDB" id="9767435at2"/>
<dbReference type="Pfam" id="PF07568">
    <property type="entry name" value="HisKA_2"/>
    <property type="match status" value="1"/>
</dbReference>
<gene>
    <name evidence="9" type="ORF">NS334_09990</name>
</gene>
<dbReference type="PANTHER" id="PTHR41523:SF8">
    <property type="entry name" value="ETHYLENE RESPONSE SENSOR PROTEIN"/>
    <property type="match status" value="1"/>
</dbReference>
<keyword evidence="7" id="KW-0067">ATP-binding</keyword>
<name>A0A147I210_9SPHN</name>
<dbReference type="PANTHER" id="PTHR41523">
    <property type="entry name" value="TWO-COMPONENT SYSTEM SENSOR PROTEIN"/>
    <property type="match status" value="1"/>
</dbReference>
<evidence type="ECO:0000256" key="3">
    <source>
        <dbReference type="ARBA" id="ARBA00022553"/>
    </source>
</evidence>
<dbReference type="PROSITE" id="PS50109">
    <property type="entry name" value="HIS_KIN"/>
    <property type="match status" value="1"/>
</dbReference>
<dbReference type="EMBL" id="LDTB01000036">
    <property type="protein sequence ID" value="KTT71688.1"/>
    <property type="molecule type" value="Genomic_DNA"/>
</dbReference>
<keyword evidence="5" id="KW-0547">Nucleotide-binding</keyword>
<evidence type="ECO:0000256" key="4">
    <source>
        <dbReference type="ARBA" id="ARBA00022679"/>
    </source>
</evidence>
<evidence type="ECO:0000256" key="6">
    <source>
        <dbReference type="ARBA" id="ARBA00022777"/>
    </source>
</evidence>
<dbReference type="AlphaFoldDB" id="A0A147I210"/>
<dbReference type="GO" id="GO:0005524">
    <property type="term" value="F:ATP binding"/>
    <property type="evidence" value="ECO:0007669"/>
    <property type="project" value="UniProtKB-KW"/>
</dbReference>
<accession>A0A147I210</accession>
<evidence type="ECO:0000256" key="7">
    <source>
        <dbReference type="ARBA" id="ARBA00022840"/>
    </source>
</evidence>
<protein>
    <recommendedName>
        <fullName evidence="2">histidine kinase</fullName>
        <ecNumber evidence="2">2.7.13.3</ecNumber>
    </recommendedName>
</protein>
<dbReference type="Gene3D" id="3.30.565.10">
    <property type="entry name" value="Histidine kinase-like ATPase, C-terminal domain"/>
    <property type="match status" value="1"/>
</dbReference>
<sequence length="212" mass="22452">MADPRMPATTGDLLLRETHHRCSNDLQLIVGLLSLQSRRVHSEEARAALSDAAQRVAVLARARAAMLNGGSPSLEAALSQLCEALHSHAEARSILVTFRVEQPVGRLPAERINPLTLVVNELMTNAIKHAFEDGTSGNITVTAGRSAQGDVMVTVDDDGLPFPESSAPDGSGMGLGLAKRLMASIDGLLIAPTAPSKLFELRVLSEYGQVLA</sequence>